<reference evidence="18 19" key="1">
    <citation type="submission" date="2019-01" db="EMBL/GenBank/DDBJ databases">
        <authorList>
            <consortium name="Pathogen Informatics"/>
        </authorList>
    </citation>
    <scope>NUCLEOTIDE SEQUENCE [LARGE SCALE GENOMIC DNA]</scope>
    <source>
        <strain evidence="18 19">NCTC10146</strain>
    </source>
</reference>
<comment type="subcellular location">
    <subcellularLocation>
        <location evidence="1 14">Cytoplasm</location>
    </subcellularLocation>
</comment>
<dbReference type="Proteomes" id="UP000290495">
    <property type="component" value="Chromosome"/>
</dbReference>
<evidence type="ECO:0000256" key="3">
    <source>
        <dbReference type="ARBA" id="ARBA00011209"/>
    </source>
</evidence>
<dbReference type="GO" id="GO:0000049">
    <property type="term" value="F:tRNA binding"/>
    <property type="evidence" value="ECO:0007669"/>
    <property type="project" value="UniProtKB-UniRule"/>
</dbReference>
<dbReference type="GO" id="GO:0004826">
    <property type="term" value="F:phenylalanine-tRNA ligase activity"/>
    <property type="evidence" value="ECO:0007669"/>
    <property type="project" value="UniProtKB-UniRule"/>
</dbReference>
<dbReference type="InterPro" id="IPR012340">
    <property type="entry name" value="NA-bd_OB-fold"/>
</dbReference>
<dbReference type="GO" id="GO:0009328">
    <property type="term" value="C:phenylalanine-tRNA ligase complex"/>
    <property type="evidence" value="ECO:0007669"/>
    <property type="project" value="TreeGrafter"/>
</dbReference>
<evidence type="ECO:0000256" key="11">
    <source>
        <dbReference type="ARBA" id="ARBA00022917"/>
    </source>
</evidence>
<dbReference type="RefSeq" id="WP_004794915.1">
    <property type="nucleotide sequence ID" value="NZ_LR215010.1"/>
</dbReference>
<comment type="similarity">
    <text evidence="2 14">Belongs to the phenylalanyl-tRNA synthetase beta subunit family. Type 1 subfamily.</text>
</comment>
<keyword evidence="10 15" id="KW-0694">RNA-binding</keyword>
<gene>
    <name evidence="14 18" type="primary">pheT</name>
    <name evidence="18" type="ORF">NCTC10146_00391</name>
</gene>
<keyword evidence="7 14" id="KW-0547">Nucleotide-binding</keyword>
<evidence type="ECO:0000256" key="8">
    <source>
        <dbReference type="ARBA" id="ARBA00022840"/>
    </source>
</evidence>
<dbReference type="Gene3D" id="3.50.40.10">
    <property type="entry name" value="Phenylalanyl-trna Synthetase, Chain B, domain 3"/>
    <property type="match status" value="1"/>
</dbReference>
<keyword evidence="12 14" id="KW-0030">Aminoacyl-tRNA synthetase</keyword>
<dbReference type="GO" id="GO:0005524">
    <property type="term" value="F:ATP binding"/>
    <property type="evidence" value="ECO:0007669"/>
    <property type="project" value="UniProtKB-UniRule"/>
</dbReference>
<evidence type="ECO:0000256" key="15">
    <source>
        <dbReference type="PROSITE-ProRule" id="PRU00209"/>
    </source>
</evidence>
<dbReference type="PANTHER" id="PTHR10947:SF0">
    <property type="entry name" value="PHENYLALANINE--TRNA LIGASE BETA SUBUNIT"/>
    <property type="match status" value="1"/>
</dbReference>
<evidence type="ECO:0000313" key="18">
    <source>
        <dbReference type="EMBL" id="VEU68928.1"/>
    </source>
</evidence>
<dbReference type="PROSITE" id="PS51483">
    <property type="entry name" value="B5"/>
    <property type="match status" value="1"/>
</dbReference>
<dbReference type="InterPro" id="IPR005147">
    <property type="entry name" value="tRNA_synthase_B5-dom"/>
</dbReference>
<feature type="domain" description="TRNA-binding" evidence="16">
    <location>
        <begin position="39"/>
        <end position="151"/>
    </location>
</feature>
<dbReference type="InterPro" id="IPR045060">
    <property type="entry name" value="Phe-tRNA-ligase_IIc_bsu"/>
</dbReference>
<dbReference type="InterPro" id="IPR002547">
    <property type="entry name" value="tRNA-bd_dom"/>
</dbReference>
<dbReference type="Gene3D" id="2.40.50.140">
    <property type="entry name" value="Nucleic acid-binding proteins"/>
    <property type="match status" value="1"/>
</dbReference>
<keyword evidence="5 14" id="KW-0436">Ligase</keyword>
<dbReference type="HAMAP" id="MF_00283">
    <property type="entry name" value="Phe_tRNA_synth_beta1"/>
    <property type="match status" value="1"/>
</dbReference>
<dbReference type="EC" id="6.1.1.20" evidence="14"/>
<dbReference type="AlphaFoldDB" id="A0A449AQU9"/>
<keyword evidence="6 14" id="KW-0479">Metal-binding</keyword>
<comment type="subunit">
    <text evidence="3 14">Tetramer of two alpha and two beta subunits.</text>
</comment>
<dbReference type="SUPFAM" id="SSF46955">
    <property type="entry name" value="Putative DNA-binding domain"/>
    <property type="match status" value="1"/>
</dbReference>
<dbReference type="SUPFAM" id="SSF50249">
    <property type="entry name" value="Nucleic acid-binding proteins"/>
    <property type="match status" value="1"/>
</dbReference>
<name>A0A449AQU9_9BACT</name>
<dbReference type="SUPFAM" id="SSF56037">
    <property type="entry name" value="PheT/TilS domain"/>
    <property type="match status" value="1"/>
</dbReference>
<keyword evidence="11 14" id="KW-0648">Protein biosynthesis</keyword>
<dbReference type="GO" id="GO:0006432">
    <property type="term" value="P:phenylalanyl-tRNA aminoacylation"/>
    <property type="evidence" value="ECO:0007669"/>
    <property type="project" value="UniProtKB-UniRule"/>
</dbReference>
<protein>
    <recommendedName>
        <fullName evidence="14">Phenylalanine--tRNA ligase beta subunit</fullName>
        <ecNumber evidence="14">6.1.1.20</ecNumber>
    </recommendedName>
    <alternativeName>
        <fullName evidence="14">Phenylalanyl-tRNA synthetase beta subunit</fullName>
        <shortName evidence="14">PheRS</shortName>
    </alternativeName>
</protein>
<evidence type="ECO:0000256" key="1">
    <source>
        <dbReference type="ARBA" id="ARBA00004496"/>
    </source>
</evidence>
<comment type="catalytic activity">
    <reaction evidence="13 14">
        <text>tRNA(Phe) + L-phenylalanine + ATP = L-phenylalanyl-tRNA(Phe) + AMP + diphosphate + H(+)</text>
        <dbReference type="Rhea" id="RHEA:19413"/>
        <dbReference type="Rhea" id="RHEA-COMP:9668"/>
        <dbReference type="Rhea" id="RHEA-COMP:9699"/>
        <dbReference type="ChEBI" id="CHEBI:15378"/>
        <dbReference type="ChEBI" id="CHEBI:30616"/>
        <dbReference type="ChEBI" id="CHEBI:33019"/>
        <dbReference type="ChEBI" id="CHEBI:58095"/>
        <dbReference type="ChEBI" id="CHEBI:78442"/>
        <dbReference type="ChEBI" id="CHEBI:78531"/>
        <dbReference type="ChEBI" id="CHEBI:456215"/>
        <dbReference type="EC" id="6.1.1.20"/>
    </reaction>
</comment>
<evidence type="ECO:0000256" key="2">
    <source>
        <dbReference type="ARBA" id="ARBA00008653"/>
    </source>
</evidence>
<evidence type="ECO:0000313" key="19">
    <source>
        <dbReference type="Proteomes" id="UP000290495"/>
    </source>
</evidence>
<comment type="cofactor">
    <cofactor evidence="14">
        <name>Mg(2+)</name>
        <dbReference type="ChEBI" id="CHEBI:18420"/>
    </cofactor>
    <text evidence="14">Binds 2 magnesium ions per tetramer.</text>
</comment>
<evidence type="ECO:0000256" key="4">
    <source>
        <dbReference type="ARBA" id="ARBA00022555"/>
    </source>
</evidence>
<proteinExistence type="inferred from homology"/>
<dbReference type="SMART" id="SM00874">
    <property type="entry name" value="B5"/>
    <property type="match status" value="1"/>
</dbReference>
<keyword evidence="9 14" id="KW-0460">Magnesium</keyword>
<dbReference type="SMART" id="SM00873">
    <property type="entry name" value="B3_4"/>
    <property type="match status" value="1"/>
</dbReference>
<keyword evidence="8 14" id="KW-0067">ATP-binding</keyword>
<dbReference type="EMBL" id="LR215010">
    <property type="protein sequence ID" value="VEU68928.1"/>
    <property type="molecule type" value="Genomic_DNA"/>
</dbReference>
<sequence>MILSLKHLNKYLPNIKLSSKDVEKALNELGFEVEEIKPFSNVTGVTFAKVMNVYQNPNSDRLDVVELSTKNGNITIQTNNRILKNNDLVICFPVGATKDGVEFKEVELKGIKSQGMMASWSEIGYQYDLLSEKDQLLVLPNDFASINDDAMELLGINDTIIEISTTANRNDANSYYFLAKELAAYFETEFKPLFSLTNKKDFDSKFKVDKGIAKELSFLEVHGKSETSLYEKMLLAKHGISSLFDWAVNLTNLTLLEIGSPAHVYNAKTLTKNLKAAMYSGKLELLGKKEVEVKNVLAINDDEKVISLASVMGIESTKTDTTNNEYLFEIGVFDSKLVRHGAKEIKLSSNSSNQGSRFISQEVAKLGIEYIRSKTNSLAISQIIGEISDLNQREIKIDNKKLQTYSGIEDLTVFDKAKKQLESLGFIFKKDTVLVPNYRYDVSYFEDIIEELFRFYSYQKFMPQSINITSLKTQKRDKNKLFWMHQGYSETRTFTLVSKDKNKFNPLEIKEDIDLITFVSKERESVRKSIITSLQEVVEYNQKRKLEQINIFEEGMISSEEFVYGLASTTKSFKEIKQDIINFLNLELSFKKFDNNELIHPNVSAKILYNGNVIGWIGKIHPKYDETNAYYAEFIVPVNHNSAIKFSSIDLEPMKTIDLTFEIHNNSSIEEAINKINTIKKPFEIKVVDDYKKEFTHNVTLRITDQESVIEEINKHFN</sequence>
<evidence type="ECO:0000259" key="16">
    <source>
        <dbReference type="PROSITE" id="PS50886"/>
    </source>
</evidence>
<dbReference type="InterPro" id="IPR005146">
    <property type="entry name" value="B3/B4_tRNA-bd"/>
</dbReference>
<accession>A0A449AQU9</accession>
<feature type="binding site" evidence="14">
    <location>
        <position position="450"/>
    </location>
    <ligand>
        <name>Mg(2+)</name>
        <dbReference type="ChEBI" id="CHEBI:18420"/>
        <note>shared with alpha subunit</note>
    </ligand>
</feature>
<dbReference type="Gene3D" id="3.30.56.10">
    <property type="match status" value="2"/>
</dbReference>
<keyword evidence="4 15" id="KW-0820">tRNA-binding</keyword>
<dbReference type="InterPro" id="IPR045864">
    <property type="entry name" value="aa-tRNA-synth_II/BPL/LPL"/>
</dbReference>
<dbReference type="PROSITE" id="PS50886">
    <property type="entry name" value="TRBD"/>
    <property type="match status" value="1"/>
</dbReference>
<evidence type="ECO:0000256" key="9">
    <source>
        <dbReference type="ARBA" id="ARBA00022842"/>
    </source>
</evidence>
<dbReference type="InterPro" id="IPR020825">
    <property type="entry name" value="Phe-tRNA_synthase-like_B3/B4"/>
</dbReference>
<evidence type="ECO:0000256" key="13">
    <source>
        <dbReference type="ARBA" id="ARBA00049255"/>
    </source>
</evidence>
<evidence type="ECO:0000259" key="17">
    <source>
        <dbReference type="PROSITE" id="PS51483"/>
    </source>
</evidence>
<dbReference type="Pfam" id="PF17759">
    <property type="entry name" value="tRNA_synthFbeta"/>
    <property type="match status" value="1"/>
</dbReference>
<dbReference type="PANTHER" id="PTHR10947">
    <property type="entry name" value="PHENYLALANYL-TRNA SYNTHETASE BETA CHAIN AND LEUCINE-RICH REPEAT-CONTAINING PROTEIN 47"/>
    <property type="match status" value="1"/>
</dbReference>
<keyword evidence="14" id="KW-0963">Cytoplasm</keyword>
<evidence type="ECO:0000256" key="5">
    <source>
        <dbReference type="ARBA" id="ARBA00022598"/>
    </source>
</evidence>
<dbReference type="GO" id="GO:0000287">
    <property type="term" value="F:magnesium ion binding"/>
    <property type="evidence" value="ECO:0007669"/>
    <property type="project" value="UniProtKB-UniRule"/>
</dbReference>
<dbReference type="Gene3D" id="3.30.930.10">
    <property type="entry name" value="Bira Bifunctional Protein, Domain 2"/>
    <property type="match status" value="1"/>
</dbReference>
<feature type="binding site" evidence="14">
    <location>
        <position position="441"/>
    </location>
    <ligand>
        <name>Mg(2+)</name>
        <dbReference type="ChEBI" id="CHEBI:18420"/>
        <note>shared with alpha subunit</note>
    </ligand>
</feature>
<dbReference type="InterPro" id="IPR009061">
    <property type="entry name" value="DNA-bd_dom_put_sf"/>
</dbReference>
<evidence type="ECO:0000256" key="10">
    <source>
        <dbReference type="ARBA" id="ARBA00022884"/>
    </source>
</evidence>
<dbReference type="InterPro" id="IPR041616">
    <property type="entry name" value="PheRS_beta_core"/>
</dbReference>
<feature type="binding site" evidence="14">
    <location>
        <position position="447"/>
    </location>
    <ligand>
        <name>Mg(2+)</name>
        <dbReference type="ChEBI" id="CHEBI:18420"/>
        <note>shared with alpha subunit</note>
    </ligand>
</feature>
<organism evidence="18 19">
    <name type="scientific">Mycoplasmopsis canis</name>
    <dbReference type="NCBI Taxonomy" id="29555"/>
    <lineage>
        <taxon>Bacteria</taxon>
        <taxon>Bacillati</taxon>
        <taxon>Mycoplasmatota</taxon>
        <taxon>Mycoplasmoidales</taxon>
        <taxon>Metamycoplasmataceae</taxon>
        <taxon>Mycoplasmopsis</taxon>
    </lineage>
</organism>
<evidence type="ECO:0000256" key="7">
    <source>
        <dbReference type="ARBA" id="ARBA00022741"/>
    </source>
</evidence>
<evidence type="ECO:0000256" key="12">
    <source>
        <dbReference type="ARBA" id="ARBA00023146"/>
    </source>
</evidence>
<dbReference type="SUPFAM" id="SSF55681">
    <property type="entry name" value="Class II aaRS and biotin synthetases"/>
    <property type="match status" value="1"/>
</dbReference>
<dbReference type="InterPro" id="IPR004532">
    <property type="entry name" value="Phe-tRNA-ligase_IIc_bsu_bact"/>
</dbReference>
<feature type="binding site" evidence="14">
    <location>
        <position position="451"/>
    </location>
    <ligand>
        <name>Mg(2+)</name>
        <dbReference type="ChEBI" id="CHEBI:18420"/>
        <note>shared with alpha subunit</note>
    </ligand>
</feature>
<dbReference type="Pfam" id="PF03484">
    <property type="entry name" value="B5"/>
    <property type="match status" value="1"/>
</dbReference>
<feature type="domain" description="B5" evidence="17">
    <location>
        <begin position="390"/>
        <end position="463"/>
    </location>
</feature>
<dbReference type="NCBIfam" id="NF001882">
    <property type="entry name" value="PRK00629.5-4"/>
    <property type="match status" value="1"/>
</dbReference>
<evidence type="ECO:0000256" key="14">
    <source>
        <dbReference type="HAMAP-Rule" id="MF_00283"/>
    </source>
</evidence>
<evidence type="ECO:0000256" key="6">
    <source>
        <dbReference type="ARBA" id="ARBA00022723"/>
    </source>
</evidence>
<dbReference type="Pfam" id="PF03483">
    <property type="entry name" value="B3_4"/>
    <property type="match status" value="1"/>
</dbReference>